<dbReference type="OMA" id="CSLRIWK"/>
<feature type="compositionally biased region" description="Acidic residues" evidence="6">
    <location>
        <begin position="63"/>
        <end position="72"/>
    </location>
</feature>
<feature type="repeat" description="WD" evidence="5">
    <location>
        <begin position="210"/>
        <end position="251"/>
    </location>
</feature>
<evidence type="ECO:0000313" key="7">
    <source>
        <dbReference type="EMBL" id="CCX10227.1"/>
    </source>
</evidence>
<comment type="subcellular location">
    <subcellularLocation>
        <location evidence="1">Nucleus</location>
    </subcellularLocation>
</comment>
<dbReference type="Gene3D" id="2.130.10.10">
    <property type="entry name" value="YVTN repeat-like/Quinoprotein amine dehydrogenase"/>
    <property type="match status" value="1"/>
</dbReference>
<dbReference type="SUPFAM" id="SSF50978">
    <property type="entry name" value="WD40 repeat-like"/>
    <property type="match status" value="1"/>
</dbReference>
<organism evidence="7 8">
    <name type="scientific">Pyronema omphalodes (strain CBS 100304)</name>
    <name type="common">Pyronema confluens</name>
    <dbReference type="NCBI Taxonomy" id="1076935"/>
    <lineage>
        <taxon>Eukaryota</taxon>
        <taxon>Fungi</taxon>
        <taxon>Dikarya</taxon>
        <taxon>Ascomycota</taxon>
        <taxon>Pezizomycotina</taxon>
        <taxon>Pezizomycetes</taxon>
        <taxon>Pezizales</taxon>
        <taxon>Pyronemataceae</taxon>
        <taxon>Pyronema</taxon>
    </lineage>
</organism>
<dbReference type="EMBL" id="HF935524">
    <property type="protein sequence ID" value="CCX10227.1"/>
    <property type="molecule type" value="Genomic_DNA"/>
</dbReference>
<keyword evidence="2 5" id="KW-0853">WD repeat</keyword>
<feature type="region of interest" description="Disordered" evidence="6">
    <location>
        <begin position="394"/>
        <end position="424"/>
    </location>
</feature>
<dbReference type="PROSITE" id="PS50082">
    <property type="entry name" value="WD_REPEATS_2"/>
    <property type="match status" value="4"/>
</dbReference>
<reference evidence="7 8" key="1">
    <citation type="journal article" date="2013" name="PLoS Genet.">
        <title>The genome and development-dependent transcriptomes of Pyronema confluens: a window into fungal evolution.</title>
        <authorList>
            <person name="Traeger S."/>
            <person name="Altegoer F."/>
            <person name="Freitag M."/>
            <person name="Gabaldon T."/>
            <person name="Kempken F."/>
            <person name="Kumar A."/>
            <person name="Marcet-Houben M."/>
            <person name="Poggeler S."/>
            <person name="Stajich J.E."/>
            <person name="Nowrousian M."/>
        </authorList>
    </citation>
    <scope>NUCLEOTIDE SEQUENCE [LARGE SCALE GENOMIC DNA]</scope>
    <source>
        <strain evidence="8">CBS 100304</strain>
        <tissue evidence="7">Vegetative mycelium</tissue>
    </source>
</reference>
<dbReference type="InterPro" id="IPR020472">
    <property type="entry name" value="WD40_PAC1"/>
</dbReference>
<feature type="repeat" description="WD" evidence="5">
    <location>
        <begin position="428"/>
        <end position="462"/>
    </location>
</feature>
<feature type="compositionally biased region" description="Acidic residues" evidence="6">
    <location>
        <begin position="45"/>
        <end position="56"/>
    </location>
</feature>
<dbReference type="Proteomes" id="UP000018144">
    <property type="component" value="Unassembled WGS sequence"/>
</dbReference>
<gene>
    <name evidence="7" type="ORF">PCON_09820</name>
</gene>
<evidence type="ECO:0000256" key="6">
    <source>
        <dbReference type="SAM" id="MobiDB-lite"/>
    </source>
</evidence>
<dbReference type="eggNOG" id="KOG0299">
    <property type="taxonomic scope" value="Eukaryota"/>
</dbReference>
<evidence type="ECO:0000313" key="8">
    <source>
        <dbReference type="Proteomes" id="UP000018144"/>
    </source>
</evidence>
<dbReference type="PANTHER" id="PTHR19865">
    <property type="entry name" value="U3 SMALL NUCLEOLAR RNA INTERACTING PROTEIN 2"/>
    <property type="match status" value="1"/>
</dbReference>
<dbReference type="STRING" id="1076935.U4LFE9"/>
<evidence type="ECO:0000256" key="4">
    <source>
        <dbReference type="ARBA" id="ARBA00023242"/>
    </source>
</evidence>
<keyword evidence="8" id="KW-1185">Reference proteome</keyword>
<evidence type="ECO:0000256" key="3">
    <source>
        <dbReference type="ARBA" id="ARBA00022737"/>
    </source>
</evidence>
<dbReference type="OrthoDB" id="189968at2759"/>
<proteinExistence type="predicted"/>
<dbReference type="Pfam" id="PF00400">
    <property type="entry name" value="WD40"/>
    <property type="match status" value="4"/>
</dbReference>
<feature type="region of interest" description="Disordered" evidence="6">
    <location>
        <begin position="1"/>
        <end position="74"/>
    </location>
</feature>
<feature type="repeat" description="WD" evidence="5">
    <location>
        <begin position="252"/>
        <end position="293"/>
    </location>
</feature>
<dbReference type="GO" id="GO:0032040">
    <property type="term" value="C:small-subunit processome"/>
    <property type="evidence" value="ECO:0007669"/>
    <property type="project" value="TreeGrafter"/>
</dbReference>
<keyword evidence="3" id="KW-0677">Repeat</keyword>
<sequence length="539" mass="59295">MSSFFTLPGSAKRKRSDAAGNKTKKTRSTDAPAGGAKRSRKGKDEDEISSESEDDNAGPRGSDDDEDDEELANETAAERRIRLAQQYLDNLKGEIAEEHVDFDAAEIDRDLIAERLREDVAADKGRLYRFIADDYSFGDALTTLFRMDGGKTTGIAACNPYIYTVTSNRYLAKWKLPDFPRPEATSNNTPTRRPKRVCFSRGGRKGDETFEGHTQDIVCVAASQDGKFVATGGKDHKIVVWNAEDLTILKVFKQHRGTVTGLVFRRGTNELYSASADRTVKLWSLNELAYVETLFGHQDEVVNIAALGAERCVTVGARDRTARLWKIVDETQLVFRGGGGTDGKARKNKDGSIRHEEGSMDVVAMIDEEHFVTGSDNGNLCLWSIHKKKPIHTIPLSHGVTQPPAPENSSAEADPPQEPPCPPQPRYVTALAIIPYANLIFSGSWDGVVRVWKVTSDKRKLEAVSTLGEEHIRGVINSLAVFERGEKANAEIVVCAGTGKGLRLGNWLNVPGRDGGYVMEVKKNALGQNKADDEEEDDE</sequence>
<accession>U4LFE9</accession>
<keyword evidence="4" id="KW-0539">Nucleus</keyword>
<dbReference type="GO" id="GO:0034511">
    <property type="term" value="F:U3 snoRNA binding"/>
    <property type="evidence" value="ECO:0007669"/>
    <property type="project" value="InterPro"/>
</dbReference>
<dbReference type="InterPro" id="IPR036322">
    <property type="entry name" value="WD40_repeat_dom_sf"/>
</dbReference>
<dbReference type="PROSITE" id="PS50294">
    <property type="entry name" value="WD_REPEATS_REGION"/>
    <property type="match status" value="2"/>
</dbReference>
<dbReference type="PRINTS" id="PR00320">
    <property type="entry name" value="GPROTEINBRPT"/>
</dbReference>
<dbReference type="PANTHER" id="PTHR19865:SF0">
    <property type="entry name" value="U3 SMALL NUCLEOLAR RNA-INTERACTING PROTEIN 2"/>
    <property type="match status" value="1"/>
</dbReference>
<protein>
    <submittedName>
        <fullName evidence="7">Similar to Uncharacterized WD repeat-containing protein C2E1P5.05 acc. no. Q9P7C0</fullName>
    </submittedName>
</protein>
<dbReference type="AlphaFoldDB" id="U4LFE9"/>
<dbReference type="CDD" id="cd00200">
    <property type="entry name" value="WD40"/>
    <property type="match status" value="1"/>
</dbReference>
<name>U4LFE9_PYROM</name>
<feature type="repeat" description="WD" evidence="5">
    <location>
        <begin position="294"/>
        <end position="327"/>
    </location>
</feature>
<dbReference type="SMART" id="SM00320">
    <property type="entry name" value="WD40"/>
    <property type="match status" value="5"/>
</dbReference>
<evidence type="ECO:0000256" key="5">
    <source>
        <dbReference type="PROSITE-ProRule" id="PRU00221"/>
    </source>
</evidence>
<evidence type="ECO:0000256" key="1">
    <source>
        <dbReference type="ARBA" id="ARBA00004123"/>
    </source>
</evidence>
<evidence type="ECO:0000256" key="2">
    <source>
        <dbReference type="ARBA" id="ARBA00022574"/>
    </source>
</evidence>
<dbReference type="InterPro" id="IPR039241">
    <property type="entry name" value="Rrp9-like"/>
</dbReference>
<dbReference type="InterPro" id="IPR001680">
    <property type="entry name" value="WD40_rpt"/>
</dbReference>
<dbReference type="InterPro" id="IPR015943">
    <property type="entry name" value="WD40/YVTN_repeat-like_dom_sf"/>
</dbReference>